<evidence type="ECO:0000256" key="12">
    <source>
        <dbReference type="ARBA" id="ARBA00023014"/>
    </source>
</evidence>
<dbReference type="GO" id="GO:0051539">
    <property type="term" value="F:4 iron, 4 sulfur cluster binding"/>
    <property type="evidence" value="ECO:0007669"/>
    <property type="project" value="UniProtKB-KW"/>
</dbReference>
<feature type="domain" description="Aconitase/3-isopropylmalate dehydratase large subunit alpha/beta/alpha" evidence="15">
    <location>
        <begin position="19"/>
        <end position="411"/>
    </location>
</feature>
<evidence type="ECO:0000256" key="8">
    <source>
        <dbReference type="ARBA" id="ARBA00022485"/>
    </source>
</evidence>
<keyword evidence="16" id="KW-0413">Isomerase</keyword>
<evidence type="ECO:0000256" key="4">
    <source>
        <dbReference type="ARBA" id="ARBA00004729"/>
    </source>
</evidence>
<sequence>MNNFANQAHRDSPKTLFDKVGDAHAITALESGSTLLHVNRLLLHDLSWNNALTALEERGLSVRHPELSLATPDHAVSSAPGRTGATYPGGAKLWASLKARSGTQGIRFFDTGEIGHGIVHVMGPELGIVLPGSTLVCGDSHTCTNGGLGALAFCVGASELVHALATQTLWRQRPKTLRVTFDGALQAGVSAKDLVLFLIGQLGAKAGTGYAAEFAGSTVRGLDVEARLTLCNLSIELGSKVGMIAPDDTVYAYLDGRDRVPRGAQFDLAVDHWRTLRSDADARFDLEVQIDAASIKPMITWGTSPEHVIPVDEVIPDLAFARDEKQRRAWRDALDYMGLQPGQRLAGTPVDWVFIGSCTNSRLSDLRSAAAVVRGQKVAAGVHAWVVPGSEGGQARCRGGGTRSGLSGCGLRVA</sequence>
<dbReference type="GO" id="GO:0009098">
    <property type="term" value="P:L-leucine biosynthetic process"/>
    <property type="evidence" value="ECO:0007669"/>
    <property type="project" value="UniProtKB-KW"/>
</dbReference>
<evidence type="ECO:0000313" key="16">
    <source>
        <dbReference type="EMBL" id="SAL77176.1"/>
    </source>
</evidence>
<keyword evidence="13" id="KW-0456">Lyase</keyword>
<dbReference type="PANTHER" id="PTHR43822">
    <property type="entry name" value="HOMOACONITASE, MITOCHONDRIAL-RELATED"/>
    <property type="match status" value="1"/>
</dbReference>
<keyword evidence="11" id="KW-0408">Iron</keyword>
<keyword evidence="12" id="KW-0411">Iron-sulfur</keyword>
<dbReference type="GO" id="GO:0046872">
    <property type="term" value="F:metal ion binding"/>
    <property type="evidence" value="ECO:0007669"/>
    <property type="project" value="UniProtKB-KW"/>
</dbReference>
<dbReference type="Pfam" id="PF00330">
    <property type="entry name" value="Aconitase"/>
    <property type="match status" value="1"/>
</dbReference>
<evidence type="ECO:0000259" key="15">
    <source>
        <dbReference type="Pfam" id="PF00330"/>
    </source>
</evidence>
<evidence type="ECO:0000256" key="3">
    <source>
        <dbReference type="ARBA" id="ARBA00002695"/>
    </source>
</evidence>
<evidence type="ECO:0000256" key="2">
    <source>
        <dbReference type="ARBA" id="ARBA00001966"/>
    </source>
</evidence>
<evidence type="ECO:0000313" key="17">
    <source>
        <dbReference type="Proteomes" id="UP000054770"/>
    </source>
</evidence>
<protein>
    <recommendedName>
        <fullName evidence="6">3-isopropylmalate dehydratase</fullName>
        <ecNumber evidence="6">4.2.1.33</ecNumber>
    </recommendedName>
</protein>
<evidence type="ECO:0000256" key="7">
    <source>
        <dbReference type="ARBA" id="ARBA00022430"/>
    </source>
</evidence>
<dbReference type="InterPro" id="IPR015931">
    <property type="entry name" value="Acnase/IPM_dHydase_lsu_aba_1/3"/>
</dbReference>
<comment type="pathway">
    <text evidence="4">Amino-acid biosynthesis; L-leucine biosynthesis; L-leucine from 3-methyl-2-oxobutanoate: step 2/4.</text>
</comment>
<comment type="catalytic activity">
    <reaction evidence="1">
        <text>(2R,3S)-3-isopropylmalate = (2S)-2-isopropylmalate</text>
        <dbReference type="Rhea" id="RHEA:32287"/>
        <dbReference type="ChEBI" id="CHEBI:1178"/>
        <dbReference type="ChEBI" id="CHEBI:35121"/>
        <dbReference type="EC" id="4.2.1.33"/>
    </reaction>
</comment>
<dbReference type="EC" id="4.2.1.33" evidence="6"/>
<dbReference type="InterPro" id="IPR036008">
    <property type="entry name" value="Aconitase_4Fe-4S_dom"/>
</dbReference>
<reference evidence="16" key="1">
    <citation type="submission" date="2016-01" db="EMBL/GenBank/DDBJ databases">
        <authorList>
            <person name="Peeters C."/>
        </authorList>
    </citation>
    <scope>NUCLEOTIDE SEQUENCE [LARGE SCALE GENOMIC DNA]</scope>
    <source>
        <strain evidence="16">LMG 22940</strain>
    </source>
</reference>
<evidence type="ECO:0000256" key="13">
    <source>
        <dbReference type="ARBA" id="ARBA00023239"/>
    </source>
</evidence>
<dbReference type="AlphaFoldDB" id="A0A158K7S5"/>
<dbReference type="InterPro" id="IPR018136">
    <property type="entry name" value="Aconitase_4Fe-4S_BS"/>
</dbReference>
<accession>A0A158K7S5</accession>
<name>A0A158K7S5_9BURK</name>
<gene>
    <name evidence="16" type="ORF">AWB68_05141</name>
</gene>
<dbReference type="PROSITE" id="PS00450">
    <property type="entry name" value="ACONITASE_1"/>
    <property type="match status" value="1"/>
</dbReference>
<dbReference type="GO" id="GO:0003861">
    <property type="term" value="F:3-isopropylmalate dehydratase activity"/>
    <property type="evidence" value="ECO:0007669"/>
    <property type="project" value="UniProtKB-EC"/>
</dbReference>
<evidence type="ECO:0000256" key="11">
    <source>
        <dbReference type="ARBA" id="ARBA00023004"/>
    </source>
</evidence>
<organism evidence="16 17">
    <name type="scientific">Caballeronia choica</name>
    <dbReference type="NCBI Taxonomy" id="326476"/>
    <lineage>
        <taxon>Bacteria</taxon>
        <taxon>Pseudomonadati</taxon>
        <taxon>Pseudomonadota</taxon>
        <taxon>Betaproteobacteria</taxon>
        <taxon>Burkholderiales</taxon>
        <taxon>Burkholderiaceae</taxon>
        <taxon>Caballeronia</taxon>
    </lineage>
</organism>
<evidence type="ECO:0000256" key="5">
    <source>
        <dbReference type="ARBA" id="ARBA00011271"/>
    </source>
</evidence>
<comment type="caution">
    <text evidence="16">The sequence shown here is derived from an EMBL/GenBank/DDBJ whole genome shotgun (WGS) entry which is preliminary data.</text>
</comment>
<keyword evidence="8" id="KW-0004">4Fe-4S</keyword>
<dbReference type="GO" id="GO:0016853">
    <property type="term" value="F:isomerase activity"/>
    <property type="evidence" value="ECO:0007669"/>
    <property type="project" value="UniProtKB-KW"/>
</dbReference>
<dbReference type="Gene3D" id="3.30.499.10">
    <property type="entry name" value="Aconitase, domain 3"/>
    <property type="match status" value="2"/>
</dbReference>
<comment type="subunit">
    <text evidence="5">Heterodimer of LeuC and LeuD.</text>
</comment>
<dbReference type="InterPro" id="IPR050067">
    <property type="entry name" value="IPM_dehydratase_rel_enz"/>
</dbReference>
<comment type="cofactor">
    <cofactor evidence="2">
        <name>[4Fe-4S] cluster</name>
        <dbReference type="ChEBI" id="CHEBI:49883"/>
    </cofactor>
</comment>
<dbReference type="InterPro" id="IPR001030">
    <property type="entry name" value="Acoase/IPM_deHydtase_lsu_aba"/>
</dbReference>
<keyword evidence="10" id="KW-0479">Metal-binding</keyword>
<keyword evidence="7" id="KW-0432">Leucine biosynthesis</keyword>
<evidence type="ECO:0000256" key="10">
    <source>
        <dbReference type="ARBA" id="ARBA00022723"/>
    </source>
</evidence>
<keyword evidence="14" id="KW-0100">Branched-chain amino acid biosynthesis</keyword>
<keyword evidence="9" id="KW-0028">Amino-acid biosynthesis</keyword>
<dbReference type="SUPFAM" id="SSF53732">
    <property type="entry name" value="Aconitase iron-sulfur domain"/>
    <property type="match status" value="1"/>
</dbReference>
<proteinExistence type="predicted"/>
<dbReference type="PANTHER" id="PTHR43822:SF9">
    <property type="entry name" value="3-ISOPROPYLMALATE DEHYDRATASE"/>
    <property type="match status" value="1"/>
</dbReference>
<dbReference type="EMBL" id="FCON02000070">
    <property type="protein sequence ID" value="SAL77176.1"/>
    <property type="molecule type" value="Genomic_DNA"/>
</dbReference>
<dbReference type="Proteomes" id="UP000054770">
    <property type="component" value="Unassembled WGS sequence"/>
</dbReference>
<keyword evidence="17" id="KW-1185">Reference proteome</keyword>
<dbReference type="PRINTS" id="PR00415">
    <property type="entry name" value="ACONITASE"/>
</dbReference>
<evidence type="ECO:0000256" key="1">
    <source>
        <dbReference type="ARBA" id="ARBA00000491"/>
    </source>
</evidence>
<evidence type="ECO:0000256" key="14">
    <source>
        <dbReference type="ARBA" id="ARBA00023304"/>
    </source>
</evidence>
<evidence type="ECO:0000256" key="6">
    <source>
        <dbReference type="ARBA" id="ARBA00011998"/>
    </source>
</evidence>
<evidence type="ECO:0000256" key="9">
    <source>
        <dbReference type="ARBA" id="ARBA00022605"/>
    </source>
</evidence>
<comment type="function">
    <text evidence="3">Catalyzes the isomerization between 2-isopropylmalate and 3-isopropylmalate, via the formation of 2-isopropylmaleate.</text>
</comment>